<keyword evidence="1" id="KW-0408">Iron</keyword>
<dbReference type="Pfam" id="PF14226">
    <property type="entry name" value="DIOX_N"/>
    <property type="match status" value="1"/>
</dbReference>
<keyword evidence="4" id="KW-1185">Reference proteome</keyword>
<sequence>MQHIRTYIHKHIQMTVSDISHIPIIDFSLFKSDPEQCGKLILDAAQNVGFFYLRNFGFTRNEVEDMFSLSKDFFDTPKEEKSKYAIDKGNIGYSSVRQEAVDPKNYSQGDYKESFHIGKFKNDEPSQPLPSVFDAEKDKVNKFVTGCHTIVTQIMECLAIALEIPESEGGRTWFSSRHAYDTPSNDVLRVLHYPPLNHPNEVDDIRIGRHSDYGSLTLLFQNGVGGLQIQANRDAPNEESIKWLDAPVVDDCLTVNLGDCLEWWTCNVLRSTKHRVIFTPATQMKPRYSMAYFCQGGQAKLEPVPSRFIPQSEAHALTKNDDGSPLTAAQHLAMRLNATYSSY</sequence>
<organism evidence="3 4">
    <name type="scientific">Phascolomyces articulosus</name>
    <dbReference type="NCBI Taxonomy" id="60185"/>
    <lineage>
        <taxon>Eukaryota</taxon>
        <taxon>Fungi</taxon>
        <taxon>Fungi incertae sedis</taxon>
        <taxon>Mucoromycota</taxon>
        <taxon>Mucoromycotina</taxon>
        <taxon>Mucoromycetes</taxon>
        <taxon>Mucorales</taxon>
        <taxon>Lichtheimiaceae</taxon>
        <taxon>Phascolomyces</taxon>
    </lineage>
</organism>
<dbReference type="SUPFAM" id="SSF51197">
    <property type="entry name" value="Clavaminate synthase-like"/>
    <property type="match status" value="1"/>
</dbReference>
<evidence type="ECO:0000256" key="1">
    <source>
        <dbReference type="RuleBase" id="RU003682"/>
    </source>
</evidence>
<reference evidence="3" key="1">
    <citation type="journal article" date="2022" name="IScience">
        <title>Evolution of zygomycete secretomes and the origins of terrestrial fungal ecologies.</title>
        <authorList>
            <person name="Chang Y."/>
            <person name="Wang Y."/>
            <person name="Mondo S."/>
            <person name="Ahrendt S."/>
            <person name="Andreopoulos W."/>
            <person name="Barry K."/>
            <person name="Beard J."/>
            <person name="Benny G.L."/>
            <person name="Blankenship S."/>
            <person name="Bonito G."/>
            <person name="Cuomo C."/>
            <person name="Desiro A."/>
            <person name="Gervers K.A."/>
            <person name="Hundley H."/>
            <person name="Kuo A."/>
            <person name="LaButti K."/>
            <person name="Lang B.F."/>
            <person name="Lipzen A."/>
            <person name="O'Donnell K."/>
            <person name="Pangilinan J."/>
            <person name="Reynolds N."/>
            <person name="Sandor L."/>
            <person name="Smith M.E."/>
            <person name="Tsang A."/>
            <person name="Grigoriev I.V."/>
            <person name="Stajich J.E."/>
            <person name="Spatafora J.W."/>
        </authorList>
    </citation>
    <scope>NUCLEOTIDE SEQUENCE</scope>
    <source>
        <strain evidence="3">RSA 2281</strain>
    </source>
</reference>
<dbReference type="PROSITE" id="PS51471">
    <property type="entry name" value="FE2OG_OXY"/>
    <property type="match status" value="1"/>
</dbReference>
<comment type="similarity">
    <text evidence="1">Belongs to the iron/ascorbate-dependent oxidoreductase family.</text>
</comment>
<dbReference type="Proteomes" id="UP001209540">
    <property type="component" value="Unassembled WGS sequence"/>
</dbReference>
<keyword evidence="1" id="KW-0479">Metal-binding</keyword>
<accession>A0AAD5JX14</accession>
<reference evidence="3" key="2">
    <citation type="submission" date="2023-02" db="EMBL/GenBank/DDBJ databases">
        <authorList>
            <consortium name="DOE Joint Genome Institute"/>
            <person name="Mondo S.J."/>
            <person name="Chang Y."/>
            <person name="Wang Y."/>
            <person name="Ahrendt S."/>
            <person name="Andreopoulos W."/>
            <person name="Barry K."/>
            <person name="Beard J."/>
            <person name="Benny G.L."/>
            <person name="Blankenship S."/>
            <person name="Bonito G."/>
            <person name="Cuomo C."/>
            <person name="Desiro A."/>
            <person name="Gervers K.A."/>
            <person name="Hundley H."/>
            <person name="Kuo A."/>
            <person name="LaButti K."/>
            <person name="Lang B.F."/>
            <person name="Lipzen A."/>
            <person name="O'Donnell K."/>
            <person name="Pangilinan J."/>
            <person name="Reynolds N."/>
            <person name="Sandor L."/>
            <person name="Smith M.W."/>
            <person name="Tsang A."/>
            <person name="Grigoriev I.V."/>
            <person name="Stajich J.E."/>
            <person name="Spatafora J.W."/>
        </authorList>
    </citation>
    <scope>NUCLEOTIDE SEQUENCE</scope>
    <source>
        <strain evidence="3">RSA 2281</strain>
    </source>
</reference>
<dbReference type="InterPro" id="IPR044861">
    <property type="entry name" value="IPNS-like_FE2OG_OXY"/>
</dbReference>
<feature type="domain" description="Fe2OG dioxygenase" evidence="2">
    <location>
        <begin position="183"/>
        <end position="296"/>
    </location>
</feature>
<keyword evidence="1" id="KW-0560">Oxidoreductase</keyword>
<evidence type="ECO:0000313" key="3">
    <source>
        <dbReference type="EMBL" id="KAI9258124.1"/>
    </source>
</evidence>
<dbReference type="InterPro" id="IPR026992">
    <property type="entry name" value="DIOX_N"/>
</dbReference>
<dbReference type="GO" id="GO:0046872">
    <property type="term" value="F:metal ion binding"/>
    <property type="evidence" value="ECO:0007669"/>
    <property type="project" value="UniProtKB-KW"/>
</dbReference>
<proteinExistence type="inferred from homology"/>
<evidence type="ECO:0000259" key="2">
    <source>
        <dbReference type="PROSITE" id="PS51471"/>
    </source>
</evidence>
<dbReference type="InterPro" id="IPR050231">
    <property type="entry name" value="Iron_ascorbate_oxido_reductase"/>
</dbReference>
<dbReference type="GO" id="GO:0016491">
    <property type="term" value="F:oxidoreductase activity"/>
    <property type="evidence" value="ECO:0007669"/>
    <property type="project" value="UniProtKB-KW"/>
</dbReference>
<protein>
    <recommendedName>
        <fullName evidence="2">Fe2OG dioxygenase domain-containing protein</fullName>
    </recommendedName>
</protein>
<dbReference type="InterPro" id="IPR027443">
    <property type="entry name" value="IPNS-like_sf"/>
</dbReference>
<dbReference type="AlphaFoldDB" id="A0AAD5JX14"/>
<dbReference type="Pfam" id="PF03171">
    <property type="entry name" value="2OG-FeII_Oxy"/>
    <property type="match status" value="1"/>
</dbReference>
<dbReference type="Gene3D" id="2.60.120.330">
    <property type="entry name" value="B-lactam Antibiotic, Isopenicillin N Synthase, Chain"/>
    <property type="match status" value="1"/>
</dbReference>
<dbReference type="EMBL" id="JAIXMP010000019">
    <property type="protein sequence ID" value="KAI9258124.1"/>
    <property type="molecule type" value="Genomic_DNA"/>
</dbReference>
<dbReference type="PANTHER" id="PTHR47990">
    <property type="entry name" value="2-OXOGLUTARATE (2OG) AND FE(II)-DEPENDENT OXYGENASE SUPERFAMILY PROTEIN-RELATED"/>
    <property type="match status" value="1"/>
</dbReference>
<dbReference type="InterPro" id="IPR005123">
    <property type="entry name" value="Oxoglu/Fe-dep_dioxygenase_dom"/>
</dbReference>
<comment type="caution">
    <text evidence="3">The sequence shown here is derived from an EMBL/GenBank/DDBJ whole genome shotgun (WGS) entry which is preliminary data.</text>
</comment>
<name>A0AAD5JX14_9FUNG</name>
<gene>
    <name evidence="3" type="ORF">BDA99DRAFT_515296</name>
</gene>
<evidence type="ECO:0000313" key="4">
    <source>
        <dbReference type="Proteomes" id="UP001209540"/>
    </source>
</evidence>